<dbReference type="PANTHER" id="PTHR10241:SF29">
    <property type="entry name" value="LETHAL(2) GIANT LARVAE PROTEIN"/>
    <property type="match status" value="1"/>
</dbReference>
<feature type="compositionally biased region" description="Basic residues" evidence="5">
    <location>
        <begin position="353"/>
        <end position="363"/>
    </location>
</feature>
<dbReference type="GO" id="GO:0045159">
    <property type="term" value="F:myosin II binding"/>
    <property type="evidence" value="ECO:0007669"/>
    <property type="project" value="TreeGrafter"/>
</dbReference>
<feature type="compositionally biased region" description="Polar residues" evidence="5">
    <location>
        <begin position="1636"/>
        <end position="1646"/>
    </location>
</feature>
<keyword evidence="2" id="KW-0268">Exocytosis</keyword>
<dbReference type="GO" id="GO:0051294">
    <property type="term" value="P:establishment of spindle orientation"/>
    <property type="evidence" value="ECO:0007669"/>
    <property type="project" value="TreeGrafter"/>
</dbReference>
<evidence type="ECO:0000256" key="5">
    <source>
        <dbReference type="SAM" id="MobiDB-lite"/>
    </source>
</evidence>
<dbReference type="GO" id="GO:0030864">
    <property type="term" value="C:cortical actin cytoskeleton"/>
    <property type="evidence" value="ECO:0007669"/>
    <property type="project" value="TreeGrafter"/>
</dbReference>
<keyword evidence="4" id="KW-0677">Repeat</keyword>
<dbReference type="GO" id="GO:0005886">
    <property type="term" value="C:plasma membrane"/>
    <property type="evidence" value="ECO:0007669"/>
    <property type="project" value="TreeGrafter"/>
</dbReference>
<dbReference type="GO" id="GO:0019905">
    <property type="term" value="F:syntaxin binding"/>
    <property type="evidence" value="ECO:0007669"/>
    <property type="project" value="TreeGrafter"/>
</dbReference>
<dbReference type="GO" id="GO:0006887">
    <property type="term" value="P:exocytosis"/>
    <property type="evidence" value="ECO:0007669"/>
    <property type="project" value="UniProtKB-KW"/>
</dbReference>
<organism evidence="7">
    <name type="scientific">Trichuris suis</name>
    <name type="common">pig whipworm</name>
    <dbReference type="NCBI Taxonomy" id="68888"/>
    <lineage>
        <taxon>Eukaryota</taxon>
        <taxon>Metazoa</taxon>
        <taxon>Ecdysozoa</taxon>
        <taxon>Nematoda</taxon>
        <taxon>Enoplea</taxon>
        <taxon>Dorylaimia</taxon>
        <taxon>Trichinellida</taxon>
        <taxon>Trichuridae</taxon>
        <taxon>Trichuris</taxon>
    </lineage>
</organism>
<keyword evidence="3" id="KW-0853">WD repeat</keyword>
<proteinExistence type="inferred from homology"/>
<gene>
    <name evidence="7" type="ORF">M514_07912</name>
</gene>
<feature type="domain" description="Lethal giant larvae homologue 2" evidence="6">
    <location>
        <begin position="1"/>
        <end position="68"/>
    </location>
</feature>
<feature type="compositionally biased region" description="Polar residues" evidence="5">
    <location>
        <begin position="366"/>
        <end position="381"/>
    </location>
</feature>
<evidence type="ECO:0000256" key="4">
    <source>
        <dbReference type="ARBA" id="ARBA00022737"/>
    </source>
</evidence>
<accession>A0A085NJ15</accession>
<dbReference type="InterPro" id="IPR001680">
    <property type="entry name" value="WD40_rpt"/>
</dbReference>
<dbReference type="GO" id="GO:0006893">
    <property type="term" value="P:Golgi to plasma membrane transport"/>
    <property type="evidence" value="ECO:0007669"/>
    <property type="project" value="TreeGrafter"/>
</dbReference>
<dbReference type="Pfam" id="PF08366">
    <property type="entry name" value="LLGL"/>
    <property type="match status" value="2"/>
</dbReference>
<dbReference type="PRINTS" id="PR00962">
    <property type="entry name" value="LETHAL2GIANT"/>
</dbReference>
<dbReference type="InterPro" id="IPR013577">
    <property type="entry name" value="LLGL2"/>
</dbReference>
<dbReference type="GO" id="GO:0030866">
    <property type="term" value="P:cortical actin cytoskeleton organization"/>
    <property type="evidence" value="ECO:0007669"/>
    <property type="project" value="TreeGrafter"/>
</dbReference>
<dbReference type="GO" id="GO:0005096">
    <property type="term" value="F:GTPase activator activity"/>
    <property type="evidence" value="ECO:0007669"/>
    <property type="project" value="TreeGrafter"/>
</dbReference>
<dbReference type="GO" id="GO:0032878">
    <property type="term" value="P:regulation of establishment or maintenance of cell polarity"/>
    <property type="evidence" value="ECO:0007669"/>
    <property type="project" value="TreeGrafter"/>
</dbReference>
<dbReference type="Proteomes" id="UP000030758">
    <property type="component" value="Unassembled WGS sequence"/>
</dbReference>
<protein>
    <recommendedName>
        <fullName evidence="6">Lethal giant larvae homologue 2 domain-containing protein</fullName>
    </recommendedName>
</protein>
<evidence type="ECO:0000256" key="2">
    <source>
        <dbReference type="ARBA" id="ARBA00022483"/>
    </source>
</evidence>
<dbReference type="InterPro" id="IPR015943">
    <property type="entry name" value="WD40/YVTN_repeat-like_dom_sf"/>
</dbReference>
<dbReference type="Gene3D" id="2.130.10.10">
    <property type="entry name" value="YVTN repeat-like/Quinoprotein amine dehydrogenase"/>
    <property type="match status" value="3"/>
</dbReference>
<evidence type="ECO:0000259" key="6">
    <source>
        <dbReference type="Pfam" id="PF08366"/>
    </source>
</evidence>
<dbReference type="InterPro" id="IPR036322">
    <property type="entry name" value="WD40_repeat_dom_sf"/>
</dbReference>
<dbReference type="SMART" id="SM00320">
    <property type="entry name" value="WD40"/>
    <property type="match status" value="6"/>
</dbReference>
<comment type="similarity">
    <text evidence="1">Belongs to the WD repeat L(2)GL family.</text>
</comment>
<name>A0A085NJ15_9BILA</name>
<evidence type="ECO:0000313" key="7">
    <source>
        <dbReference type="EMBL" id="KFD69461.1"/>
    </source>
</evidence>
<feature type="domain" description="Lethal giant larvae homologue 2" evidence="6">
    <location>
        <begin position="964"/>
        <end position="1063"/>
    </location>
</feature>
<feature type="region of interest" description="Disordered" evidence="5">
    <location>
        <begin position="1636"/>
        <end position="1698"/>
    </location>
</feature>
<feature type="region of interest" description="Disordered" evidence="5">
    <location>
        <begin position="353"/>
        <end position="381"/>
    </location>
</feature>
<dbReference type="SUPFAM" id="SSF50978">
    <property type="entry name" value="WD40 repeat-like"/>
    <property type="match status" value="3"/>
</dbReference>
<dbReference type="EMBL" id="KL367495">
    <property type="protein sequence ID" value="KFD69461.1"/>
    <property type="molecule type" value="Genomic_DNA"/>
</dbReference>
<sequence length="1698" mass="188872">MPRAAYSDRNVISVQLGEKQVVFDFTSKVLDFSIFTADRETGCTEPEALFVLCEEEFVAIDLLSDDWPCWSLPYLQPFHASPVTACFYLSDIPRATFSRIRSAALKRAPKDRTFSVRSWPVKGGHCNSESSPPCLDLLVTGHEDGSVKFWHGTLPAFPMIYAINSALLFEGYNDLSEMDTDPDEWPPFRKVGSYDPFSDDARFTVHRICLDSEGRWLLVGGAAGQVSLWELCDETVECSIKVTDINLVEETVHFEWKGHDRLKLRNECVSFDPGFRLVSLVQCFPPASITSAAVETDWGLIAFGTAHGYAVFDCKNSKVVLRRCLLSATDLTPAVTVSETTISRYKSFKKSLRESFRRKRKPHLSGDSSAKTSSSLSPQRNKVCNNYEAGLQPMERAIEARSETKQLGSLVRFISFAHVSIVPGHSLSPTLWVGTNAGVVFAYLLQVPDEDSHRIRADVSCILAKEIRLRHAAPVLSVYFIDVLGSSHSTDRNDHSGVLESQRIVVCSEEQLKAFSLPTLKPLRQKYRLTAVEGTRIIKTQMVCLKCSSVDHNNSQRFLLVLTNLGVLTAFDAYALKPILSVQCIPSYFISGVLSAVLTPHGEGFYLLSSAEWQRFSIASSYSVCFDCSVDLPNNDRSNNEANSPTLELSPLVGSFSESPPSYGKQSMSRFPETPNLTGDDSVSDYLSQTETMDLLKYLRSKFPGVAASDSKERVSSEFFQYKKTFRFGFPSQPSCLACDEYSGFIAIGTRTGVLKVLGQPGVEFMNDTKNQLSFASLFFLPKEMRLVAFCHDQSFHLFGMNLRDDRYCLDHMKKCSTVGRLKQVSCCCLGVYNGARCIFVGTESGNVYSLNTRTFEIVDCIIYQEAIAPRISEDDFKLNPGAVEAFAVNPKDPNRLLLGYNRGLIVLWDFGLGRACGTFVASHKVESLCWHDEEEKFCSSHTDGSYITWLPKTDTTVQMDTRSPFGPFPCKSITKIATHSSRRHNEDYLFFIGGMPRAAYSDRNVISVQLGEKQVVFDFTSKVLDFSIFTADRETGCTEPEALFVLCEEEFVAIDLLSDDWPCWSLPYLQPFHASPVTACFYLSDIPRATFSRIRSAALKRAPKDRTFSVRSWPVKGGHCNSESSPPCLDLLVTGHEDGSVKFWHGTLPAFPMIYAINSALLFEGYNDLSEMDTDPDEWPPFRKVGSYDPFSDDARFTVHRICLDSEGRWLLVGGAAGQVSLWELCDETVECSIKVTDINLVEETVHFEWKGHDRLKLRNECVSFDPGFRLVSLVQCFPPASITSAAVETDWGLIAFGTAHGYAVFDCKNSKVVLRRCLLSATDLTPAVTVSETTISRYKSFKKSLQDFSRVNLTPKVSVPVAIFSSAKTSSSLSPQRNKVCNNYEAGLQPMERAIEARSETKQLGSLVRFISFAHVSIVPGHSLSPTLWVGTNAGVVFAYLLQVPDEDSHRIRADVSCILAKEIRLRHAAPVLSVYFIDVLGSSHSTDRNDHSGVLESQRIVVCSEEQLKAFSLPTLKPLRQKYRLTAVEGTRIIKTQMVCLKCSSVDHNNSQRFLLVLTNLGVLTAFDAYALKPILSVQCIPSYFISGVLSAVLTPHGEGFYLLSSAEWQRFSIASSYSVCFDCSVDLPNNDRSNNEANSPTLELSPLVGSFSESPPSYGKQSMSRFPETPNLTGDDSVSDYLSQTDNVEVGTYG</sequence>
<dbReference type="InterPro" id="IPR000664">
    <property type="entry name" value="Lethal2_giant"/>
</dbReference>
<feature type="compositionally biased region" description="Polar residues" evidence="5">
    <location>
        <begin position="1655"/>
        <end position="1691"/>
    </location>
</feature>
<evidence type="ECO:0000256" key="1">
    <source>
        <dbReference type="ARBA" id="ARBA00008070"/>
    </source>
</evidence>
<reference evidence="7" key="1">
    <citation type="journal article" date="2014" name="Nat. Genet.">
        <title>Genome and transcriptome of the porcine whipworm Trichuris suis.</title>
        <authorList>
            <person name="Jex A.R."/>
            <person name="Nejsum P."/>
            <person name="Schwarz E.M."/>
            <person name="Hu L."/>
            <person name="Young N.D."/>
            <person name="Hall R.S."/>
            <person name="Korhonen P.K."/>
            <person name="Liao S."/>
            <person name="Thamsborg S."/>
            <person name="Xia J."/>
            <person name="Xu P."/>
            <person name="Wang S."/>
            <person name="Scheerlinck J.P."/>
            <person name="Hofmann A."/>
            <person name="Sternberg P.W."/>
            <person name="Wang J."/>
            <person name="Gasser R.B."/>
        </authorList>
    </citation>
    <scope>NUCLEOTIDE SEQUENCE [LARGE SCALE GENOMIC DNA]</scope>
    <source>
        <strain evidence="7">DCEP-RM93F</strain>
    </source>
</reference>
<dbReference type="PANTHER" id="PTHR10241">
    <property type="entry name" value="LETHAL 2 GIANT LARVAE PROTEIN"/>
    <property type="match status" value="1"/>
</dbReference>
<evidence type="ECO:0000256" key="3">
    <source>
        <dbReference type="ARBA" id="ARBA00022574"/>
    </source>
</evidence>
<dbReference type="GO" id="GO:0008593">
    <property type="term" value="P:regulation of Notch signaling pathway"/>
    <property type="evidence" value="ECO:0007669"/>
    <property type="project" value="TreeGrafter"/>
</dbReference>